<evidence type="ECO:0008006" key="4">
    <source>
        <dbReference type="Google" id="ProtNLM"/>
    </source>
</evidence>
<name>A0A0H5Q1N0_9ZZZZ</name>
<evidence type="ECO:0000259" key="2">
    <source>
        <dbReference type="Pfam" id="PF05155"/>
    </source>
</evidence>
<reference evidence="3" key="2">
    <citation type="submission" date="2015-07" db="EMBL/GenBank/DDBJ databases">
        <title>Plasmids, circular viruses and viroids from rat gut.</title>
        <authorList>
            <person name="Jorgensen T.J."/>
            <person name="Hansen M.A."/>
            <person name="Xu Z."/>
            <person name="Tabak M.A."/>
            <person name="Sorensen S.J."/>
            <person name="Hansen L.H."/>
        </authorList>
    </citation>
    <scope>NUCLEOTIDE SEQUENCE</scope>
    <source>
        <strain evidence="3">RGFK0807</strain>
    </source>
</reference>
<dbReference type="AlphaFoldDB" id="A0A0H5Q1N0"/>
<sequence length="358" mass="39451">MIDYLRGRIRLPVPLPCTVHDGHFMSVDALGGVQTVTAKRKRVVGSFEAVMMLRAPSTGEIEFEGNPAKFLQGHNLYGTDDPVALLWAALCRIEATPGALPCKLSDIGLVSADGLSLYTELSRVDCTAMFLLDTPGDVDSFLRAAQVAGRLRDRGRSGLGKAYAGGGVVFGDASGKSFTHRQIIWYSKGRELQKNSLPEPFMGRDDAMGWVKRTLRCEVRLGRNYLKKAGLRVLSDWSAEKTASEWRSMVDRMDWNEADVQPANLDGLSPTLRGVHAMWLTGADLSQVYPRATFYRHRSAILKALSVDISIPCPKEPTAHVVPIKRRIELKLAGRPPWADEIDAELRKAGAFVFDQVA</sequence>
<reference evidence="3" key="1">
    <citation type="submission" date="2015-06" db="EMBL/GenBank/DDBJ databases">
        <authorList>
            <person name="Joergensen T."/>
        </authorList>
    </citation>
    <scope>NUCLEOTIDE SEQUENCE</scope>
    <source>
        <strain evidence="3">RGFK0807</strain>
    </source>
</reference>
<dbReference type="GO" id="GO:0006260">
    <property type="term" value="P:DNA replication"/>
    <property type="evidence" value="ECO:0007669"/>
    <property type="project" value="InterPro"/>
</dbReference>
<dbReference type="InterPro" id="IPR022688">
    <property type="entry name" value="G2P_C"/>
</dbReference>
<dbReference type="InterPro" id="IPR006516">
    <property type="entry name" value="G2P"/>
</dbReference>
<dbReference type="Pfam" id="PF05155">
    <property type="entry name" value="G2P_X_C"/>
    <property type="match status" value="1"/>
</dbReference>
<proteinExistence type="predicted"/>
<dbReference type="Pfam" id="PF05144">
    <property type="entry name" value="Phage_CRI"/>
    <property type="match status" value="1"/>
</dbReference>
<evidence type="ECO:0000259" key="1">
    <source>
        <dbReference type="Pfam" id="PF05144"/>
    </source>
</evidence>
<dbReference type="EMBL" id="LN853415">
    <property type="protein sequence ID" value="CRY95891.1"/>
    <property type="molecule type" value="Genomic_DNA"/>
</dbReference>
<accession>A0A0H5Q1N0</accession>
<dbReference type="NCBIfam" id="TIGR01629">
    <property type="entry name" value="rep_II_X"/>
    <property type="match status" value="1"/>
</dbReference>
<organism evidence="3">
    <name type="scientific">uncultured prokaryote</name>
    <dbReference type="NCBI Taxonomy" id="198431"/>
    <lineage>
        <taxon>unclassified sequences</taxon>
        <taxon>environmental samples</taxon>
    </lineage>
</organism>
<feature type="domain" description="Replication-associated protein G2P C-terminal" evidence="2">
    <location>
        <begin position="278"/>
        <end position="339"/>
    </location>
</feature>
<protein>
    <recommendedName>
        <fullName evidence="4">Replication-associated protein G2P N-terminal domain-containing protein</fullName>
    </recommendedName>
</protein>
<dbReference type="InterPro" id="IPR022686">
    <property type="entry name" value="G2P_N"/>
</dbReference>
<feature type="domain" description="Replication-associated protein G2P N-terminal" evidence="1">
    <location>
        <begin position="1"/>
        <end position="240"/>
    </location>
</feature>
<evidence type="ECO:0000313" key="3">
    <source>
        <dbReference type="EMBL" id="CRY95891.1"/>
    </source>
</evidence>